<evidence type="ECO:0000313" key="1">
    <source>
        <dbReference type="EMBL" id="MCJ2182489.1"/>
    </source>
</evidence>
<name>A0ABT0BCE0_9SPHN</name>
<keyword evidence="2" id="KW-1185">Reference proteome</keyword>
<accession>A0ABT0BCE0</accession>
<comment type="caution">
    <text evidence="1">The sequence shown here is derived from an EMBL/GenBank/DDBJ whole genome shotgun (WGS) entry which is preliminary data.</text>
</comment>
<dbReference type="EMBL" id="JALHLF010000018">
    <property type="protein sequence ID" value="MCJ2182489.1"/>
    <property type="molecule type" value="Genomic_DNA"/>
</dbReference>
<sequence length="174" mass="18260">MAMSRKSRRAVLAGVALVLLAGNLWWFTRPAPVSAPIFELGADTGRATVSAQRVPELPRFDAARGDWRVSDRPIGSIAARIERFTPAGAGVRDGFVTVALERGASAEDMRRMLLSLLDTGICAVGVVQDGEPAAADGSHAVPVQRIVSVRGQDGARVLCVPRDQSAAAASSASR</sequence>
<proteinExistence type="predicted"/>
<gene>
    <name evidence="1" type="ORF">MTR62_07260</name>
</gene>
<dbReference type="InterPro" id="IPR006311">
    <property type="entry name" value="TAT_signal"/>
</dbReference>
<dbReference type="PROSITE" id="PS51318">
    <property type="entry name" value="TAT"/>
    <property type="match status" value="1"/>
</dbReference>
<dbReference type="Proteomes" id="UP001162881">
    <property type="component" value="Unassembled WGS sequence"/>
</dbReference>
<protein>
    <submittedName>
        <fullName evidence="1">Uncharacterized protein</fullName>
    </submittedName>
</protein>
<dbReference type="RefSeq" id="WP_244018473.1">
    <property type="nucleotide sequence ID" value="NZ_JALHLF010000018.1"/>
</dbReference>
<organism evidence="1 2">
    <name type="scientific">Novosphingobium organovorum</name>
    <dbReference type="NCBI Taxonomy" id="2930092"/>
    <lineage>
        <taxon>Bacteria</taxon>
        <taxon>Pseudomonadati</taxon>
        <taxon>Pseudomonadota</taxon>
        <taxon>Alphaproteobacteria</taxon>
        <taxon>Sphingomonadales</taxon>
        <taxon>Sphingomonadaceae</taxon>
        <taxon>Novosphingobium</taxon>
    </lineage>
</organism>
<reference evidence="1" key="1">
    <citation type="submission" date="2022-03" db="EMBL/GenBank/DDBJ databases">
        <title>Identification of a novel bacterium isolated from mangrove sediments.</title>
        <authorList>
            <person name="Pan X."/>
        </authorList>
    </citation>
    <scope>NUCLEOTIDE SEQUENCE</scope>
    <source>
        <strain evidence="1">B1949</strain>
    </source>
</reference>
<evidence type="ECO:0000313" key="2">
    <source>
        <dbReference type="Proteomes" id="UP001162881"/>
    </source>
</evidence>